<keyword evidence="8" id="KW-0378">Hydrolase</keyword>
<dbReference type="FunFam" id="2.20.100.10:FF:000006">
    <property type="entry name" value="A disintegrin and metalloproteinase with thrombospondin motifs 1"/>
    <property type="match status" value="1"/>
</dbReference>
<feature type="disulfide bond" evidence="15">
    <location>
        <begin position="517"/>
        <end position="528"/>
    </location>
</feature>
<dbReference type="PROSITE" id="PS50092">
    <property type="entry name" value="TSP1"/>
    <property type="match status" value="4"/>
</dbReference>
<dbReference type="InterPro" id="IPR000884">
    <property type="entry name" value="TSP1_rpt"/>
</dbReference>
<dbReference type="EMBL" id="GECZ01001176">
    <property type="protein sequence ID" value="JAS68593.1"/>
    <property type="molecule type" value="Transcribed_RNA"/>
</dbReference>
<evidence type="ECO:0000256" key="15">
    <source>
        <dbReference type="PIRSR" id="PIRSR613273-3"/>
    </source>
</evidence>
<evidence type="ECO:0000256" key="7">
    <source>
        <dbReference type="ARBA" id="ARBA00022737"/>
    </source>
</evidence>
<keyword evidence="9 14" id="KW-0862">Zinc</keyword>
<feature type="binding site" evidence="14">
    <location>
        <position position="450"/>
    </location>
    <ligand>
        <name>Ca(2+)</name>
        <dbReference type="ChEBI" id="CHEBI:29108"/>
        <label>1</label>
    </ligand>
</feature>
<keyword evidence="5 14" id="KW-0479">Metal-binding</keyword>
<keyword evidence="7" id="KW-0677">Repeat</keyword>
<feature type="binding site" evidence="14 16">
    <location>
        <position position="387"/>
    </location>
    <ligand>
        <name>Zn(2+)</name>
        <dbReference type="ChEBI" id="CHEBI:29105"/>
        <note>catalytic</note>
    </ligand>
</feature>
<dbReference type="GO" id="GO:0046872">
    <property type="term" value="F:metal ion binding"/>
    <property type="evidence" value="ECO:0007669"/>
    <property type="project" value="UniProtKB-KW"/>
</dbReference>
<feature type="disulfide bond" evidence="15">
    <location>
        <begin position="475"/>
        <end position="498"/>
    </location>
</feature>
<keyword evidence="4" id="KW-0645">Protease</keyword>
<reference evidence="21" key="1">
    <citation type="submission" date="2015-11" db="EMBL/GenBank/DDBJ databases">
        <title>De novo transcriptome assembly of four potential Pierce s Disease insect vectors from Arizona vineyards.</title>
        <authorList>
            <person name="Tassone E.E."/>
        </authorList>
    </citation>
    <scope>NUCLEOTIDE SEQUENCE</scope>
</reference>
<comment type="subcellular location">
    <subcellularLocation>
        <location evidence="1">Secreted</location>
        <location evidence="1">Extracellular space</location>
        <location evidence="1">Extracellular matrix</location>
    </subcellularLocation>
</comment>
<feature type="disulfide bond" evidence="15">
    <location>
        <begin position="346"/>
        <end position="353"/>
    </location>
</feature>
<dbReference type="InterPro" id="IPR045371">
    <property type="entry name" value="ADAMTS_CR_3"/>
</dbReference>
<keyword evidence="6 18" id="KW-0732">Signal</keyword>
<evidence type="ECO:0000256" key="2">
    <source>
        <dbReference type="ARBA" id="ARBA00022525"/>
    </source>
</evidence>
<dbReference type="InterPro" id="IPR010294">
    <property type="entry name" value="ADAMTS_spacer1"/>
</dbReference>
<dbReference type="PRINTS" id="PR01857">
    <property type="entry name" value="ADAMTSFAMILY"/>
</dbReference>
<feature type="binding site" evidence="14">
    <location>
        <position position="243"/>
    </location>
    <ligand>
        <name>Ca(2+)</name>
        <dbReference type="ChEBI" id="CHEBI:29108"/>
        <label>2</label>
    </ligand>
</feature>
<dbReference type="Gene3D" id="2.20.100.10">
    <property type="entry name" value="Thrombospondin type-1 (TSP1) repeat"/>
    <property type="match status" value="4"/>
</dbReference>
<evidence type="ECO:0000256" key="18">
    <source>
        <dbReference type="SAM" id="SignalP"/>
    </source>
</evidence>
<comment type="caution">
    <text evidence="16">Lacks conserved residue(s) required for the propagation of feature annotation.</text>
</comment>
<dbReference type="InterPro" id="IPR024079">
    <property type="entry name" value="MetalloPept_cat_dom_sf"/>
</dbReference>
<keyword evidence="14" id="KW-0106">Calcium</keyword>
<sequence length="1013" mass="113094">METLISILVIFITVGTASVYEEQPSVYRGLYSQQVQDFEITVPQKITPGGRPLGEELSHHHERQRRLKRDAPSETLHYRLKVTGEDEILDLEPSSAFISPNLRVHRGVRSRKVSHEKTSCHYRGVVRNHRGSSVALSACNGLTGVLRLNGTEYWLEPAAVGAQTPSRPHILFRRDAATRHRKRRKRKRKKKHEKNCGTREPPRLPAAKLEWAPVSGQVKVQGRGRRRGKHRAPRSISRERHVETLLVADASMVEFHHDGDVEMYLLTVMNMVSALYQDPSIGNFVNIVVVKIVLIEDDAEEGLNITINADRSLDSFCRWQQAQNPSSDNDAQHHDVAILVTRKDICARQNTPCSTLGVAHVGGMCQPARSCNINEDNGITLAHTIAHEMGHNFGMFHDSAKSGCVSRRGPTMHVMTPTFEADSLNIAWSECSRRDITHFLDQGLGSCLEDRPVDQEDYSYPELPPGAMYNADYQCRLQFGPESSVCSPTEEICSRLWCMVDGMCTTNLYPAAPGTHCDKHMWCVNQACEAIGDAAEPIAGGWGEWGEWSSCSRTCGAGVSIKERLCDHPAPAFGGQYCLGERRRYKICNTKPCPENPQSFRAEQCSAYNNQPYFGKNYTWLPYFETSEPCELYCTDMDDTIIASLGDTALDGTPCNLGSRDMCISGICRKVGCDWQVDSDAAEDKCGVCQGDGKLCSTQKGYYNVTRGDGYTEVTVIPRGARNIAVEELGSTRNYIAIGSATNSTFYLNGNGEITISGEYSIAGSAALYERHKELEKLRIPGPVKEDIMIYVIFRDDNPGVLYEFTLPNEHPMPVDEFEWQMSEWSTCSATCGGGEQVSRAVCRHTSSEMSAPGKCHQDSQPSDRMRVCNLHPCPVRWWIGPWQLCPVTCGEQAVRRRSVICVSGSEELALPDVECEGQPRPRHIEPCPDIPLCLLDPTSAPNMLLNFRETLQLKQSPRRYNKWTTLPWSQCSVSCGIGFKKRTIICGSIKCDSQTKPISVKQCYRHCPTTDT</sequence>
<dbReference type="PROSITE" id="PS50215">
    <property type="entry name" value="ADAM_MEPRO"/>
    <property type="match status" value="1"/>
</dbReference>
<feature type="signal peptide" evidence="18">
    <location>
        <begin position="1"/>
        <end position="17"/>
    </location>
</feature>
<evidence type="ECO:0000256" key="1">
    <source>
        <dbReference type="ARBA" id="ARBA00004498"/>
    </source>
</evidence>
<evidence type="ECO:0000256" key="12">
    <source>
        <dbReference type="ARBA" id="ARBA00023180"/>
    </source>
</evidence>
<dbReference type="PANTHER" id="PTHR13723:SF200">
    <property type="entry name" value="ADAM METALLOPEPTIDASE WITH THROMBOSPONDIN TYPE 1 MOTIF B, ISOFORM B"/>
    <property type="match status" value="1"/>
</dbReference>
<evidence type="ECO:0000256" key="3">
    <source>
        <dbReference type="ARBA" id="ARBA00022530"/>
    </source>
</evidence>
<feature type="binding site" evidence="14">
    <location>
        <position position="328"/>
    </location>
    <ligand>
        <name>Ca(2+)</name>
        <dbReference type="ChEBI" id="CHEBI:29108"/>
        <label>2</label>
    </ligand>
</feature>
<dbReference type="SMART" id="SM00209">
    <property type="entry name" value="TSP1"/>
    <property type="match status" value="4"/>
</dbReference>
<evidence type="ECO:0000256" key="11">
    <source>
        <dbReference type="ARBA" id="ARBA00023157"/>
    </source>
</evidence>
<feature type="chain" id="PRO_5008583984" description="Peptidase M12B domain-containing protein" evidence="18">
    <location>
        <begin position="18"/>
        <end position="1013"/>
    </location>
</feature>
<feature type="region of interest" description="Disordered" evidence="17">
    <location>
        <begin position="49"/>
        <end position="68"/>
    </location>
</feature>
<dbReference type="PANTHER" id="PTHR13723">
    <property type="entry name" value="ADAMTS A DISINTEGRIN AND METALLOPROTEASE WITH THROMBOSPONDIN MOTIFS PROTEASE"/>
    <property type="match status" value="1"/>
</dbReference>
<feature type="disulfide bond" evidence="15">
    <location>
        <begin position="317"/>
        <end position="371"/>
    </location>
</feature>
<proteinExistence type="predicted"/>
<gene>
    <name evidence="21" type="ORF">g.13841</name>
    <name evidence="20" type="ORF">g.13845</name>
</gene>
<feature type="active site" evidence="13 16">
    <location>
        <position position="388"/>
    </location>
</feature>
<dbReference type="InterPro" id="IPR050439">
    <property type="entry name" value="ADAMTS_ADAMTS-like"/>
</dbReference>
<keyword evidence="11 15" id="KW-1015">Disulfide bond</keyword>
<dbReference type="Pfam" id="PF00090">
    <property type="entry name" value="TSP_1"/>
    <property type="match status" value="1"/>
</dbReference>
<evidence type="ECO:0000256" key="16">
    <source>
        <dbReference type="PROSITE-ProRule" id="PRU00276"/>
    </source>
</evidence>
<organism evidence="21">
    <name type="scientific">Cuerna arida</name>
    <dbReference type="NCBI Taxonomy" id="1464854"/>
    <lineage>
        <taxon>Eukaryota</taxon>
        <taxon>Metazoa</taxon>
        <taxon>Ecdysozoa</taxon>
        <taxon>Arthropoda</taxon>
        <taxon>Hexapoda</taxon>
        <taxon>Insecta</taxon>
        <taxon>Pterygota</taxon>
        <taxon>Neoptera</taxon>
        <taxon>Paraneoptera</taxon>
        <taxon>Hemiptera</taxon>
        <taxon>Auchenorrhyncha</taxon>
        <taxon>Membracoidea</taxon>
        <taxon>Cicadellidae</taxon>
        <taxon>Cicadellinae</taxon>
        <taxon>Proconiini</taxon>
        <taxon>Cuerna</taxon>
    </lineage>
</organism>
<dbReference type="Pfam" id="PF01562">
    <property type="entry name" value="Pep_M12B_propep"/>
    <property type="match status" value="1"/>
</dbReference>
<dbReference type="InterPro" id="IPR036383">
    <property type="entry name" value="TSP1_rpt_sf"/>
</dbReference>
<dbReference type="Pfam" id="PF17771">
    <property type="entry name" value="ADAMTS_CR_2"/>
    <property type="match status" value="1"/>
</dbReference>
<dbReference type="FunFam" id="2.60.120.830:FF:000001">
    <property type="entry name" value="A disintegrin and metalloproteinase with thrombospondin motifs 1"/>
    <property type="match status" value="1"/>
</dbReference>
<dbReference type="AlphaFoldDB" id="A0A1B6H1N3"/>
<protein>
    <recommendedName>
        <fullName evidence="19">Peptidase M12B domain-containing protein</fullName>
    </recommendedName>
</protein>
<dbReference type="GO" id="GO:0006508">
    <property type="term" value="P:proteolysis"/>
    <property type="evidence" value="ECO:0007669"/>
    <property type="project" value="UniProtKB-KW"/>
</dbReference>
<feature type="disulfide bond" evidence="15">
    <location>
        <begin position="566"/>
        <end position="578"/>
    </location>
</feature>
<feature type="disulfide bond" evidence="15">
    <location>
        <begin position="486"/>
        <end position="504"/>
    </location>
</feature>
<evidence type="ECO:0000256" key="6">
    <source>
        <dbReference type="ARBA" id="ARBA00022729"/>
    </source>
</evidence>
<accession>A0A1B6H1N3</accession>
<evidence type="ECO:0000313" key="21">
    <source>
        <dbReference type="EMBL" id="JAS68593.1"/>
    </source>
</evidence>
<dbReference type="Pfam" id="PF19236">
    <property type="entry name" value="ADAMTS_CR_3"/>
    <property type="match status" value="1"/>
</dbReference>
<keyword evidence="12" id="KW-0325">Glycoprotein</keyword>
<dbReference type="Gene3D" id="3.40.1620.60">
    <property type="match status" value="1"/>
</dbReference>
<keyword evidence="10" id="KW-0482">Metalloprotease</keyword>
<evidence type="ECO:0000256" key="13">
    <source>
        <dbReference type="PIRSR" id="PIRSR613273-1"/>
    </source>
</evidence>
<feature type="disulfide bond" evidence="15">
    <location>
        <begin position="493"/>
        <end position="523"/>
    </location>
</feature>
<feature type="compositionally biased region" description="Basic residues" evidence="17">
    <location>
        <begin position="179"/>
        <end position="193"/>
    </location>
</feature>
<comment type="cofactor">
    <cofactor evidence="14">
        <name>Zn(2+)</name>
        <dbReference type="ChEBI" id="CHEBI:29105"/>
    </cofactor>
    <text evidence="14">Binds 1 zinc ion per subunit.</text>
</comment>
<evidence type="ECO:0000256" key="10">
    <source>
        <dbReference type="ARBA" id="ARBA00023049"/>
    </source>
</evidence>
<evidence type="ECO:0000256" key="5">
    <source>
        <dbReference type="ARBA" id="ARBA00022723"/>
    </source>
</evidence>
<evidence type="ECO:0000256" key="4">
    <source>
        <dbReference type="ARBA" id="ARBA00022670"/>
    </source>
</evidence>
<feature type="disulfide bond" evidence="15">
    <location>
        <begin position="365"/>
        <end position="447"/>
    </location>
</feature>
<feature type="binding site" evidence="14">
    <location>
        <position position="243"/>
    </location>
    <ligand>
        <name>Ca(2+)</name>
        <dbReference type="ChEBI" id="CHEBI:29108"/>
        <label>1</label>
    </ligand>
</feature>
<dbReference type="Pfam" id="PF01421">
    <property type="entry name" value="Reprolysin"/>
    <property type="match status" value="1"/>
</dbReference>
<dbReference type="EMBL" id="GECZ01011620">
    <property type="protein sequence ID" value="JAS58149.1"/>
    <property type="molecule type" value="Transcribed_RNA"/>
</dbReference>
<feature type="domain" description="Peptidase M12B" evidence="19">
    <location>
        <begin position="240"/>
        <end position="452"/>
    </location>
</feature>
<feature type="binding site" evidence="14">
    <location>
        <position position="335"/>
    </location>
    <ligand>
        <name>Ca(2+)</name>
        <dbReference type="ChEBI" id="CHEBI:29108"/>
        <label>1</label>
    </ligand>
</feature>
<feature type="binding site" evidence="14">
    <location>
        <position position="328"/>
    </location>
    <ligand>
        <name>Ca(2+)</name>
        <dbReference type="ChEBI" id="CHEBI:29108"/>
        <label>1</label>
    </ligand>
</feature>
<keyword evidence="3" id="KW-0272">Extracellular matrix</keyword>
<feature type="disulfide bond" evidence="15">
    <location>
        <begin position="404"/>
        <end position="431"/>
    </location>
</feature>
<feature type="binding site" evidence="14">
    <location>
        <position position="447"/>
    </location>
    <ligand>
        <name>Ca(2+)</name>
        <dbReference type="ChEBI" id="CHEBI:29108"/>
        <label>1</label>
    </ligand>
</feature>
<feature type="disulfide bond" evidence="15">
    <location>
        <begin position="551"/>
        <end position="588"/>
    </location>
</feature>
<feature type="binding site" evidence="14 16">
    <location>
        <position position="391"/>
    </location>
    <ligand>
        <name>Zn(2+)</name>
        <dbReference type="ChEBI" id="CHEBI:29105"/>
        <note>catalytic</note>
    </ligand>
</feature>
<dbReference type="GO" id="GO:0030198">
    <property type="term" value="P:extracellular matrix organization"/>
    <property type="evidence" value="ECO:0007669"/>
    <property type="project" value="InterPro"/>
</dbReference>
<dbReference type="GO" id="GO:0004222">
    <property type="term" value="F:metalloendopeptidase activity"/>
    <property type="evidence" value="ECO:0007669"/>
    <property type="project" value="InterPro"/>
</dbReference>
<feature type="binding site" evidence="14 16">
    <location>
        <position position="397"/>
    </location>
    <ligand>
        <name>Zn(2+)</name>
        <dbReference type="ChEBI" id="CHEBI:29105"/>
        <note>catalytic</note>
    </ligand>
</feature>
<dbReference type="CDD" id="cd04273">
    <property type="entry name" value="ZnMc_ADAMTS_like"/>
    <property type="match status" value="1"/>
</dbReference>
<dbReference type="SUPFAM" id="SSF55486">
    <property type="entry name" value="Metalloproteases ('zincins'), catalytic domain"/>
    <property type="match status" value="1"/>
</dbReference>
<dbReference type="InterPro" id="IPR002870">
    <property type="entry name" value="Peptidase_M12B_N"/>
</dbReference>
<dbReference type="InterPro" id="IPR041645">
    <property type="entry name" value="ADAMTS_CR_2"/>
</dbReference>
<feature type="disulfide bond" evidence="15">
    <location>
        <begin position="555"/>
        <end position="593"/>
    </location>
</feature>
<name>A0A1B6H1N3_9HEMI</name>
<dbReference type="FunFam" id="3.40.390.10:FF:000001">
    <property type="entry name" value="A disintegrin and metalloproteinase with thrombospondin motifs 1"/>
    <property type="match status" value="1"/>
</dbReference>
<evidence type="ECO:0000313" key="20">
    <source>
        <dbReference type="EMBL" id="JAS58149.1"/>
    </source>
</evidence>
<feature type="binding site" evidence="14">
    <location>
        <position position="450"/>
    </location>
    <ligand>
        <name>Ca(2+)</name>
        <dbReference type="ChEBI" id="CHEBI:29108"/>
        <label>2</label>
    </ligand>
</feature>
<dbReference type="Gene3D" id="2.60.120.830">
    <property type="match status" value="1"/>
</dbReference>
<dbReference type="InterPro" id="IPR013273">
    <property type="entry name" value="ADAMTS/ADAMTS-like"/>
</dbReference>
<dbReference type="GO" id="GO:0031012">
    <property type="term" value="C:extracellular matrix"/>
    <property type="evidence" value="ECO:0007669"/>
    <property type="project" value="TreeGrafter"/>
</dbReference>
<feature type="region of interest" description="Disordered" evidence="17">
    <location>
        <begin position="176"/>
        <end position="203"/>
    </location>
</feature>
<feature type="binding site" description="in inhibited form" evidence="14">
    <location>
        <position position="196"/>
    </location>
    <ligand>
        <name>Zn(2+)</name>
        <dbReference type="ChEBI" id="CHEBI:29105"/>
        <note>catalytic</note>
    </ligand>
</feature>
<evidence type="ECO:0000256" key="14">
    <source>
        <dbReference type="PIRSR" id="PIRSR613273-2"/>
    </source>
</evidence>
<dbReference type="Pfam" id="PF05986">
    <property type="entry name" value="ADAMTS_spacer1"/>
    <property type="match status" value="1"/>
</dbReference>
<dbReference type="Pfam" id="PF19030">
    <property type="entry name" value="TSP1_ADAMTS"/>
    <property type="match status" value="3"/>
</dbReference>
<dbReference type="SUPFAM" id="SSF82895">
    <property type="entry name" value="TSP-1 type 1 repeat"/>
    <property type="match status" value="4"/>
</dbReference>
<dbReference type="InterPro" id="IPR001590">
    <property type="entry name" value="Peptidase_M12B"/>
</dbReference>
<evidence type="ECO:0000259" key="19">
    <source>
        <dbReference type="PROSITE" id="PS50215"/>
    </source>
</evidence>
<keyword evidence="2" id="KW-0964">Secreted</keyword>
<evidence type="ECO:0000256" key="9">
    <source>
        <dbReference type="ARBA" id="ARBA00022833"/>
    </source>
</evidence>
<evidence type="ECO:0000256" key="17">
    <source>
        <dbReference type="SAM" id="MobiDB-lite"/>
    </source>
</evidence>
<evidence type="ECO:0000256" key="8">
    <source>
        <dbReference type="ARBA" id="ARBA00022801"/>
    </source>
</evidence>
<dbReference type="Gene3D" id="3.40.390.10">
    <property type="entry name" value="Collagenase (Catalytic Domain)"/>
    <property type="match status" value="1"/>
</dbReference>